<keyword evidence="8" id="KW-0819">tRNA processing</keyword>
<keyword evidence="13" id="KW-1185">Reference proteome</keyword>
<dbReference type="GeneID" id="19272757"/>
<keyword evidence="10" id="KW-0539">Nucleus</keyword>
<dbReference type="GO" id="GO:0032447">
    <property type="term" value="P:protein urmylation"/>
    <property type="evidence" value="ECO:0007669"/>
    <property type="project" value="EnsemblFungi"/>
</dbReference>
<evidence type="ECO:0000256" key="4">
    <source>
        <dbReference type="ARBA" id="ARBA00005881"/>
    </source>
</evidence>
<keyword evidence="7 11" id="KW-0853">WD repeat</keyword>
<evidence type="ECO:0000256" key="1">
    <source>
        <dbReference type="ARBA" id="ARBA00004123"/>
    </source>
</evidence>
<evidence type="ECO:0000256" key="2">
    <source>
        <dbReference type="ARBA" id="ARBA00004496"/>
    </source>
</evidence>
<dbReference type="OrthoDB" id="27911at2759"/>
<dbReference type="InterPro" id="IPR015943">
    <property type="entry name" value="WD40/YVTN_repeat-like_dom_sf"/>
</dbReference>
<accession>W3X2B7</accession>
<dbReference type="RefSeq" id="XP_007834516.1">
    <property type="nucleotide sequence ID" value="XM_007836325.1"/>
</dbReference>
<dbReference type="InterPro" id="IPR037289">
    <property type="entry name" value="Elp2"/>
</dbReference>
<keyword evidence="6" id="KW-0963">Cytoplasm</keyword>
<dbReference type="eggNOG" id="KOG1063">
    <property type="taxonomic scope" value="Eukaryota"/>
</dbReference>
<dbReference type="PANTHER" id="PTHR44111">
    <property type="entry name" value="ELONGATOR COMPLEX PROTEIN 2"/>
    <property type="match status" value="1"/>
</dbReference>
<dbReference type="InterPro" id="IPR001680">
    <property type="entry name" value="WD40_rpt"/>
</dbReference>
<dbReference type="PROSITE" id="PS50082">
    <property type="entry name" value="WD_REPEATS_2"/>
    <property type="match status" value="6"/>
</dbReference>
<dbReference type="Gene3D" id="2.130.10.10">
    <property type="entry name" value="YVTN repeat-like/Quinoprotein amine dehydrogenase"/>
    <property type="match status" value="5"/>
</dbReference>
<dbReference type="GO" id="GO:0008017">
    <property type="term" value="F:microtubule binding"/>
    <property type="evidence" value="ECO:0007669"/>
    <property type="project" value="EnsemblFungi"/>
</dbReference>
<sequence>MSEAKIGIEYLSVGANRHTAGADWSENGLVAFGTDSNIALWQPNDDNVKGVGRILQGHTDAVKAVKFLPKLENETDSYLVSGGDDKSFKIWKIDENNSAACVKTVAEHTAPVNCIASLHSRQARQTHIFATGAADATVKIWRFENGEVTLLQTVKPSPKFFPLCLALSELSPQGEGIALAVAGTRNIVQVFVAESTPEPKFELQATLTGHEEWIRSLDFAFESSGESGDLILASASQDKYIRLWRFHQGKELPAAAAAGNDPTLGTFLPGKSPSNKAHRLQAGDKDYSITFEALLLGHDDWIYSAKWFNDAEGRTQLLSTSADNTLAIWEADPTSGIWVTTVRLGEISREKGATTATGSTGGFWTGLWSPNGQTVITLGRTGSWRRWDYNKEEINWVQKIGISGHVRSVTGISWSKNGEYLLSTSLDQTTRLHAKWKTGAGGKTWHEMARPQIHGYDLNCIDSIGSSQFVSGADEKLMRVFNEPKAVAKLLNRLCDIGDSQIDNLPDAANMPVLGLSNKAIEAVDDEQEIEAVNPEKDREALDPGSTVRKSVLEIDHPPFEDSLSRHTLWPEVEKLYGHGYELSSLAVSHDGTVIASACKASSLNHAVIRIFETEKWTEVRPPLAAHTLTATRLRFSSDDRYLLSVGRDRQWAVFARDTEDKLQYKPLQTNPKGHTRMILDAAWAPETESLVFATAGRDKQIKLWKKGASDDAIVLATSIPATHPVTAIDFLPRKDESGKFLLASGTEDGKVSVHIIEPETLAVVSSVVLESNLSLAKAVAQLSWRPNVAEKELAIAGEDASLRVYSLA</sequence>
<protein>
    <recommendedName>
        <fullName evidence="5">Elongator complex protein 2</fullName>
    </recommendedName>
</protein>
<dbReference type="Pfam" id="PF00400">
    <property type="entry name" value="WD40"/>
    <property type="match status" value="6"/>
</dbReference>
<dbReference type="InParanoid" id="W3X2B7"/>
<evidence type="ECO:0000256" key="8">
    <source>
        <dbReference type="ARBA" id="ARBA00022694"/>
    </source>
</evidence>
<evidence type="ECO:0000256" key="5">
    <source>
        <dbReference type="ARBA" id="ARBA00020267"/>
    </source>
</evidence>
<dbReference type="FunFam" id="2.130.10.10:FF:001289">
    <property type="entry name" value="RNA polymerase II Elongator subunit"/>
    <property type="match status" value="1"/>
</dbReference>
<dbReference type="SUPFAM" id="SSF50978">
    <property type="entry name" value="WD40 repeat-like"/>
    <property type="match status" value="2"/>
</dbReference>
<evidence type="ECO:0000256" key="6">
    <source>
        <dbReference type="ARBA" id="ARBA00022490"/>
    </source>
</evidence>
<dbReference type="PROSITE" id="PS50294">
    <property type="entry name" value="WD_REPEATS_REGION"/>
    <property type="match status" value="1"/>
</dbReference>
<gene>
    <name evidence="12" type="ORF">PFICI_07744</name>
</gene>
<comment type="pathway">
    <text evidence="3">tRNA modification; 5-methoxycarbonylmethyl-2-thiouridine-tRNA biosynthesis.</text>
</comment>
<dbReference type="SMART" id="SM00320">
    <property type="entry name" value="WD40"/>
    <property type="match status" value="13"/>
</dbReference>
<dbReference type="GO" id="GO:0005737">
    <property type="term" value="C:cytoplasm"/>
    <property type="evidence" value="ECO:0007669"/>
    <property type="project" value="UniProtKB-SubCell"/>
</dbReference>
<evidence type="ECO:0000313" key="12">
    <source>
        <dbReference type="EMBL" id="ETS80215.1"/>
    </source>
</evidence>
<dbReference type="InterPro" id="IPR036322">
    <property type="entry name" value="WD40_repeat_dom_sf"/>
</dbReference>
<feature type="repeat" description="WD" evidence="11">
    <location>
        <begin position="672"/>
        <end position="706"/>
    </location>
</feature>
<dbReference type="PANTHER" id="PTHR44111:SF1">
    <property type="entry name" value="ELONGATOR COMPLEX PROTEIN 2"/>
    <property type="match status" value="1"/>
</dbReference>
<organism evidence="12 13">
    <name type="scientific">Pestalotiopsis fici (strain W106-1 / CGMCC3.15140)</name>
    <dbReference type="NCBI Taxonomy" id="1229662"/>
    <lineage>
        <taxon>Eukaryota</taxon>
        <taxon>Fungi</taxon>
        <taxon>Dikarya</taxon>
        <taxon>Ascomycota</taxon>
        <taxon>Pezizomycotina</taxon>
        <taxon>Sordariomycetes</taxon>
        <taxon>Xylariomycetidae</taxon>
        <taxon>Amphisphaeriales</taxon>
        <taxon>Sporocadaceae</taxon>
        <taxon>Pestalotiopsis</taxon>
    </lineage>
</organism>
<keyword evidence="9" id="KW-0677">Repeat</keyword>
<dbReference type="Proteomes" id="UP000030651">
    <property type="component" value="Unassembled WGS sequence"/>
</dbReference>
<dbReference type="GO" id="GO:0005634">
    <property type="term" value="C:nucleus"/>
    <property type="evidence" value="ECO:0007669"/>
    <property type="project" value="UniProtKB-SubCell"/>
</dbReference>
<dbReference type="FunFam" id="2.130.10.10:FF:000400">
    <property type="entry name" value="Elongator acetyltransferase complex subunit 2"/>
    <property type="match status" value="1"/>
</dbReference>
<dbReference type="OMA" id="ENFRHIS"/>
<evidence type="ECO:0000256" key="10">
    <source>
        <dbReference type="ARBA" id="ARBA00023242"/>
    </source>
</evidence>
<dbReference type="KEGG" id="pfy:PFICI_07744"/>
<dbReference type="STRING" id="1229662.W3X2B7"/>
<dbReference type="FunCoup" id="W3X2B7">
    <property type="interactions" value="1111"/>
</dbReference>
<dbReference type="GO" id="GO:0006357">
    <property type="term" value="P:regulation of transcription by RNA polymerase II"/>
    <property type="evidence" value="ECO:0007669"/>
    <property type="project" value="EnsemblFungi"/>
</dbReference>
<dbReference type="EMBL" id="KI912113">
    <property type="protein sequence ID" value="ETS80215.1"/>
    <property type="molecule type" value="Genomic_DNA"/>
</dbReference>
<feature type="repeat" description="WD" evidence="11">
    <location>
        <begin position="55"/>
        <end position="101"/>
    </location>
</feature>
<reference evidence="13" key="1">
    <citation type="journal article" date="2015" name="BMC Genomics">
        <title>Genomic and transcriptomic analysis of the endophytic fungus Pestalotiopsis fici reveals its lifestyle and high potential for synthesis of natural products.</title>
        <authorList>
            <person name="Wang X."/>
            <person name="Zhang X."/>
            <person name="Liu L."/>
            <person name="Xiang M."/>
            <person name="Wang W."/>
            <person name="Sun X."/>
            <person name="Che Y."/>
            <person name="Guo L."/>
            <person name="Liu G."/>
            <person name="Guo L."/>
            <person name="Wang C."/>
            <person name="Yin W.B."/>
            <person name="Stadler M."/>
            <person name="Zhang X."/>
            <person name="Liu X."/>
        </authorList>
    </citation>
    <scope>NUCLEOTIDE SEQUENCE [LARGE SCALE GENOMIC DNA]</scope>
    <source>
        <strain evidence="13">W106-1 / CGMCC3.15140</strain>
    </source>
</reference>
<feature type="repeat" description="WD" evidence="11">
    <location>
        <begin position="295"/>
        <end position="330"/>
    </location>
</feature>
<feature type="repeat" description="WD" evidence="11">
    <location>
        <begin position="207"/>
        <end position="254"/>
    </location>
</feature>
<dbReference type="GO" id="GO:0002098">
    <property type="term" value="P:tRNA wobble uridine modification"/>
    <property type="evidence" value="ECO:0007669"/>
    <property type="project" value="EnsemblFungi"/>
</dbReference>
<dbReference type="HOGENOM" id="CLU_006430_0_0_1"/>
<evidence type="ECO:0000256" key="9">
    <source>
        <dbReference type="ARBA" id="ARBA00022737"/>
    </source>
</evidence>
<dbReference type="AlphaFoldDB" id="W3X2B7"/>
<evidence type="ECO:0000256" key="3">
    <source>
        <dbReference type="ARBA" id="ARBA00005043"/>
    </source>
</evidence>
<evidence type="ECO:0000313" key="13">
    <source>
        <dbReference type="Proteomes" id="UP000030651"/>
    </source>
</evidence>
<comment type="similarity">
    <text evidence="4">Belongs to the WD repeat ELP2 family.</text>
</comment>
<dbReference type="GO" id="GO:0033588">
    <property type="term" value="C:elongator holoenzyme complex"/>
    <property type="evidence" value="ECO:0007669"/>
    <property type="project" value="EnsemblFungi"/>
</dbReference>
<name>W3X2B7_PESFW</name>
<comment type="subcellular location">
    <subcellularLocation>
        <location evidence="2">Cytoplasm</location>
    </subcellularLocation>
    <subcellularLocation>
        <location evidence="1">Nucleus</location>
    </subcellularLocation>
</comment>
<evidence type="ECO:0000256" key="11">
    <source>
        <dbReference type="PROSITE-ProRule" id="PRU00221"/>
    </source>
</evidence>
<feature type="repeat" description="WD" evidence="11">
    <location>
        <begin position="402"/>
        <end position="432"/>
    </location>
</feature>
<dbReference type="UniPathway" id="UPA00988"/>
<feature type="repeat" description="WD" evidence="11">
    <location>
        <begin position="105"/>
        <end position="151"/>
    </location>
</feature>
<proteinExistence type="inferred from homology"/>
<evidence type="ECO:0000256" key="7">
    <source>
        <dbReference type="ARBA" id="ARBA00022574"/>
    </source>
</evidence>